<proteinExistence type="predicted"/>
<evidence type="ECO:0000313" key="1">
    <source>
        <dbReference type="EMBL" id="MEA5453290.1"/>
    </source>
</evidence>
<protein>
    <submittedName>
        <fullName evidence="1">Uncharacterized protein</fullName>
    </submittedName>
</protein>
<reference evidence="1 2" key="1">
    <citation type="submission" date="2023-12" db="EMBL/GenBank/DDBJ databases">
        <title>Sinomonas terricola sp. nov, isolated from litchi orchard soil in Guangdong, PR China.</title>
        <authorList>
            <person name="Jiaxin W."/>
            <person name="Yang Z."/>
            <person name="Honghui Z."/>
        </authorList>
    </citation>
    <scope>NUCLEOTIDE SEQUENCE [LARGE SCALE GENOMIC DNA]</scope>
    <source>
        <strain evidence="1 2">JGH33</strain>
    </source>
</reference>
<dbReference type="Proteomes" id="UP001304769">
    <property type="component" value="Unassembled WGS sequence"/>
</dbReference>
<dbReference type="EMBL" id="JAYGGQ010000001">
    <property type="protein sequence ID" value="MEA5453290.1"/>
    <property type="molecule type" value="Genomic_DNA"/>
</dbReference>
<gene>
    <name evidence="1" type="ORF">SPF06_01010</name>
</gene>
<keyword evidence="2" id="KW-1185">Reference proteome</keyword>
<sequence length="177" mass="19275">MGPKGPISVPALLDQLAEAVKPSLGGGTAGSAGIRILIDSKAFGVQKKIGQRARARQAELIPRFAGTVREVIASWAIEPINGEWQEYLTLETAQYIGWIEEVLDPERLYHPNAPCPSCGQQFYGEDRDKTLAVRYLDPETGERLHISQLAMWCQACAAEWAGDEVLAIAQAIANSTK</sequence>
<organism evidence="1 2">
    <name type="scientific">Sinomonas terricola</name>
    <dbReference type="NCBI Taxonomy" id="3110330"/>
    <lineage>
        <taxon>Bacteria</taxon>
        <taxon>Bacillati</taxon>
        <taxon>Actinomycetota</taxon>
        <taxon>Actinomycetes</taxon>
        <taxon>Micrococcales</taxon>
        <taxon>Micrococcaceae</taxon>
        <taxon>Sinomonas</taxon>
    </lineage>
</organism>
<evidence type="ECO:0000313" key="2">
    <source>
        <dbReference type="Proteomes" id="UP001304769"/>
    </source>
</evidence>
<comment type="caution">
    <text evidence="1">The sequence shown here is derived from an EMBL/GenBank/DDBJ whole genome shotgun (WGS) entry which is preliminary data.</text>
</comment>
<dbReference type="RefSeq" id="WP_323277062.1">
    <property type="nucleotide sequence ID" value="NZ_JAYGGQ010000001.1"/>
</dbReference>
<name>A0ABU5T133_9MICC</name>
<accession>A0ABU5T133</accession>